<dbReference type="Pfam" id="PF13193">
    <property type="entry name" value="AMP-binding_C"/>
    <property type="match status" value="1"/>
</dbReference>
<dbReference type="Proteomes" id="UP001596422">
    <property type="component" value="Unassembled WGS sequence"/>
</dbReference>
<dbReference type="InterPro" id="IPR045851">
    <property type="entry name" value="AMP-bd_C_sf"/>
</dbReference>
<dbReference type="GO" id="GO:0016874">
    <property type="term" value="F:ligase activity"/>
    <property type="evidence" value="ECO:0007669"/>
    <property type="project" value="UniProtKB-KW"/>
</dbReference>
<evidence type="ECO:0000256" key="1">
    <source>
        <dbReference type="ARBA" id="ARBA00006432"/>
    </source>
</evidence>
<proteinExistence type="inferred from homology"/>
<protein>
    <submittedName>
        <fullName evidence="5">FadD3 family acyl-CoA ligase</fullName>
    </submittedName>
</protein>
<organism evidence="5 6">
    <name type="scientific">Marinobacterium aestuariivivens</name>
    <dbReference type="NCBI Taxonomy" id="1698799"/>
    <lineage>
        <taxon>Bacteria</taxon>
        <taxon>Pseudomonadati</taxon>
        <taxon>Pseudomonadota</taxon>
        <taxon>Gammaproteobacteria</taxon>
        <taxon>Oceanospirillales</taxon>
        <taxon>Oceanospirillaceae</taxon>
        <taxon>Marinobacterium</taxon>
    </lineage>
</organism>
<evidence type="ECO:0000313" key="5">
    <source>
        <dbReference type="EMBL" id="MFC6672060.1"/>
    </source>
</evidence>
<dbReference type="InterPro" id="IPR042099">
    <property type="entry name" value="ANL_N_sf"/>
</dbReference>
<accession>A0ABW2A3Q9</accession>
<evidence type="ECO:0000259" key="3">
    <source>
        <dbReference type="Pfam" id="PF00501"/>
    </source>
</evidence>
<dbReference type="EMBL" id="JBHSWE010000001">
    <property type="protein sequence ID" value="MFC6672060.1"/>
    <property type="molecule type" value="Genomic_DNA"/>
</dbReference>
<dbReference type="InterPro" id="IPR025110">
    <property type="entry name" value="AMP-bd_C"/>
</dbReference>
<dbReference type="InterPro" id="IPR020845">
    <property type="entry name" value="AMP-binding_CS"/>
</dbReference>
<dbReference type="SUPFAM" id="SSF56801">
    <property type="entry name" value="Acetyl-CoA synthetase-like"/>
    <property type="match status" value="1"/>
</dbReference>
<keyword evidence="2 5" id="KW-0436">Ligase</keyword>
<gene>
    <name evidence="5" type="ORF">ACFQDL_19820</name>
</gene>
<dbReference type="RefSeq" id="WP_379910527.1">
    <property type="nucleotide sequence ID" value="NZ_JBHSWE010000001.1"/>
</dbReference>
<feature type="domain" description="AMP-binding enzyme C-terminal" evidence="4">
    <location>
        <begin position="439"/>
        <end position="514"/>
    </location>
</feature>
<dbReference type="Gene3D" id="3.40.50.12780">
    <property type="entry name" value="N-terminal domain of ligase-like"/>
    <property type="match status" value="1"/>
</dbReference>
<dbReference type="Pfam" id="PF00501">
    <property type="entry name" value="AMP-binding"/>
    <property type="match status" value="1"/>
</dbReference>
<feature type="domain" description="AMP-dependent synthetase/ligase" evidence="3">
    <location>
        <begin position="16"/>
        <end position="388"/>
    </location>
</feature>
<dbReference type="PANTHER" id="PTHR43201:SF5">
    <property type="entry name" value="MEDIUM-CHAIN ACYL-COA LIGASE ACSF2, MITOCHONDRIAL"/>
    <property type="match status" value="1"/>
</dbReference>
<evidence type="ECO:0000313" key="6">
    <source>
        <dbReference type="Proteomes" id="UP001596422"/>
    </source>
</evidence>
<comment type="caution">
    <text evidence="5">The sequence shown here is derived from an EMBL/GenBank/DDBJ whole genome shotgun (WGS) entry which is preliminary data.</text>
</comment>
<comment type="similarity">
    <text evidence="1">Belongs to the ATP-dependent AMP-binding enzyme family.</text>
</comment>
<keyword evidence="6" id="KW-1185">Reference proteome</keyword>
<evidence type="ECO:0000259" key="4">
    <source>
        <dbReference type="Pfam" id="PF13193"/>
    </source>
</evidence>
<reference evidence="6" key="1">
    <citation type="journal article" date="2019" name="Int. J. Syst. Evol. Microbiol.">
        <title>The Global Catalogue of Microorganisms (GCM) 10K type strain sequencing project: providing services to taxonomists for standard genome sequencing and annotation.</title>
        <authorList>
            <consortium name="The Broad Institute Genomics Platform"/>
            <consortium name="The Broad Institute Genome Sequencing Center for Infectious Disease"/>
            <person name="Wu L."/>
            <person name="Ma J."/>
        </authorList>
    </citation>
    <scope>NUCLEOTIDE SEQUENCE [LARGE SCALE GENOMIC DNA]</scope>
    <source>
        <strain evidence="6">NBRC 111756</strain>
    </source>
</reference>
<dbReference type="Gene3D" id="3.30.300.30">
    <property type="match status" value="1"/>
</dbReference>
<dbReference type="PROSITE" id="PS00455">
    <property type="entry name" value="AMP_BINDING"/>
    <property type="match status" value="1"/>
</dbReference>
<evidence type="ECO:0000256" key="2">
    <source>
        <dbReference type="ARBA" id="ARBA00022598"/>
    </source>
</evidence>
<sequence>MEAKATMPQTLPRLIETSASRYGDHPAIEEGATRLSYRGLARACREAARALLGLGIAPGDRIAIWAPNIHEWILAAAATQSVGAVLVPLNTRMKGAEAGYVLRRSGARGLFCIGDFLGADYPGMLAGEELPALEWRVILRGEPAAGGDLGWSAFLARGEGVTETDVEARAADVQPDDTADLLFTSGTTGKPKGVMCSHRQNLTAVGDWSAIVGLRADDRYLIVNPFFHSFGYKAGWLAALIRGATILPHPVFDVPAILERVETERISVLPGPPTLYQSILAHPARHDHDLSSLRIAVTGATAIPVEMIHRMDRELGFEIIVTAYGLTETCGFVSITRQGDGAERIATTSGRAFPGIEVRCVDADGREVRRGEPGEVVVRGYSVMQGYFEDPEATAEAIDGDGWLHTGDVAVMDADGYLRITDRMKDMFITGGFNCYPAEIENLMAAHEAIAQVAVVGAPDERLGEVAMAFVVSVAGAAIDEAGLIAWCRERMANYKVPRRIAFVSSLPLNASGKVQKFELRRRAAGTAV</sequence>
<dbReference type="NCBIfam" id="NF005801">
    <property type="entry name" value="PRK07656.1"/>
    <property type="match status" value="1"/>
</dbReference>
<name>A0ABW2A3Q9_9GAMM</name>
<dbReference type="PANTHER" id="PTHR43201">
    <property type="entry name" value="ACYL-COA SYNTHETASE"/>
    <property type="match status" value="1"/>
</dbReference>
<dbReference type="InterPro" id="IPR000873">
    <property type="entry name" value="AMP-dep_synth/lig_dom"/>
</dbReference>